<comment type="caution">
    <text evidence="1">The sequence shown here is derived from an EMBL/GenBank/DDBJ whole genome shotgun (WGS) entry which is preliminary data.</text>
</comment>
<keyword evidence="2" id="KW-1185">Reference proteome</keyword>
<dbReference type="AlphaFoldDB" id="A0A8T2UL69"/>
<protein>
    <submittedName>
        <fullName evidence="1">Uncharacterized protein</fullName>
    </submittedName>
</protein>
<dbReference type="EMBL" id="CM035412">
    <property type="protein sequence ID" value="KAH7433049.1"/>
    <property type="molecule type" value="Genomic_DNA"/>
</dbReference>
<gene>
    <name evidence="1" type="ORF">KP509_07G052400</name>
</gene>
<evidence type="ECO:0000313" key="2">
    <source>
        <dbReference type="Proteomes" id="UP000825935"/>
    </source>
</evidence>
<dbReference type="Proteomes" id="UP000825935">
    <property type="component" value="Chromosome 7"/>
</dbReference>
<accession>A0A8T2UL69</accession>
<organism evidence="1 2">
    <name type="scientific">Ceratopteris richardii</name>
    <name type="common">Triangle waterfern</name>
    <dbReference type="NCBI Taxonomy" id="49495"/>
    <lineage>
        <taxon>Eukaryota</taxon>
        <taxon>Viridiplantae</taxon>
        <taxon>Streptophyta</taxon>
        <taxon>Embryophyta</taxon>
        <taxon>Tracheophyta</taxon>
        <taxon>Polypodiopsida</taxon>
        <taxon>Polypodiidae</taxon>
        <taxon>Polypodiales</taxon>
        <taxon>Pteridineae</taxon>
        <taxon>Pteridaceae</taxon>
        <taxon>Parkerioideae</taxon>
        <taxon>Ceratopteris</taxon>
    </lineage>
</organism>
<name>A0A8T2UL69_CERRI</name>
<proteinExistence type="predicted"/>
<reference evidence="1" key="1">
    <citation type="submission" date="2021-08" db="EMBL/GenBank/DDBJ databases">
        <title>WGS assembly of Ceratopteris richardii.</title>
        <authorList>
            <person name="Marchant D.B."/>
            <person name="Chen G."/>
            <person name="Jenkins J."/>
            <person name="Shu S."/>
            <person name="Leebens-Mack J."/>
            <person name="Grimwood J."/>
            <person name="Schmutz J."/>
            <person name="Soltis P."/>
            <person name="Soltis D."/>
            <person name="Chen Z.-H."/>
        </authorList>
    </citation>
    <scope>NUCLEOTIDE SEQUENCE</scope>
    <source>
        <strain evidence="1">Whitten #5841</strain>
        <tissue evidence="1">Leaf</tissue>
    </source>
</reference>
<evidence type="ECO:0000313" key="1">
    <source>
        <dbReference type="EMBL" id="KAH7433049.1"/>
    </source>
</evidence>
<sequence>MKVTPTSCRHAEVKSSFEGTDSYVLQKQIVDEHKQWCLRTPVKIKGIMSTSRRQKEHTIEAR</sequence>